<comment type="caution">
    <text evidence="2">The sequence shown here is derived from an EMBL/GenBank/DDBJ whole genome shotgun (WGS) entry which is preliminary data.</text>
</comment>
<keyword evidence="1" id="KW-0175">Coiled coil</keyword>
<dbReference type="Proteomes" id="UP001229421">
    <property type="component" value="Unassembled WGS sequence"/>
</dbReference>
<keyword evidence="3" id="KW-1185">Reference proteome</keyword>
<evidence type="ECO:0000256" key="1">
    <source>
        <dbReference type="SAM" id="Coils"/>
    </source>
</evidence>
<name>A0AAD8L0H4_TARER</name>
<protein>
    <submittedName>
        <fullName evidence="2">Uncharacterized protein</fullName>
    </submittedName>
</protein>
<dbReference type="AlphaFoldDB" id="A0AAD8L0H4"/>
<dbReference type="EMBL" id="JAUHHV010000002">
    <property type="protein sequence ID" value="KAK1432283.1"/>
    <property type="molecule type" value="Genomic_DNA"/>
</dbReference>
<evidence type="ECO:0000313" key="3">
    <source>
        <dbReference type="Proteomes" id="UP001229421"/>
    </source>
</evidence>
<organism evidence="2 3">
    <name type="scientific">Tagetes erecta</name>
    <name type="common">African marigold</name>
    <dbReference type="NCBI Taxonomy" id="13708"/>
    <lineage>
        <taxon>Eukaryota</taxon>
        <taxon>Viridiplantae</taxon>
        <taxon>Streptophyta</taxon>
        <taxon>Embryophyta</taxon>
        <taxon>Tracheophyta</taxon>
        <taxon>Spermatophyta</taxon>
        <taxon>Magnoliopsida</taxon>
        <taxon>eudicotyledons</taxon>
        <taxon>Gunneridae</taxon>
        <taxon>Pentapetalae</taxon>
        <taxon>asterids</taxon>
        <taxon>campanulids</taxon>
        <taxon>Asterales</taxon>
        <taxon>Asteraceae</taxon>
        <taxon>Asteroideae</taxon>
        <taxon>Heliantheae alliance</taxon>
        <taxon>Tageteae</taxon>
        <taxon>Tagetes</taxon>
    </lineage>
</organism>
<gene>
    <name evidence="2" type="ORF">QVD17_09178</name>
</gene>
<reference evidence="2" key="1">
    <citation type="journal article" date="2023" name="bioRxiv">
        <title>Improved chromosome-level genome assembly for marigold (Tagetes erecta).</title>
        <authorList>
            <person name="Jiang F."/>
            <person name="Yuan L."/>
            <person name="Wang S."/>
            <person name="Wang H."/>
            <person name="Xu D."/>
            <person name="Wang A."/>
            <person name="Fan W."/>
        </authorList>
    </citation>
    <scope>NUCLEOTIDE SEQUENCE</scope>
    <source>
        <strain evidence="2">WSJ</strain>
        <tissue evidence="2">Leaf</tissue>
    </source>
</reference>
<sequence length="160" mass="18778">MIGVGSGTFWTRFKILNTSLWPLEEQSRLTKELLSNCESIEWQVDELMRIRWPILRTYVAIDNDDFISSESDRQLLLIKQQDEELDELSASEKNIEELGSEMDSTSNRLDFVQKKVAVVMKCQGPNDDDLILDCPVHHFNYLCWYSLPRLIDIMSRQFQE</sequence>
<dbReference type="Gene3D" id="1.20.5.110">
    <property type="match status" value="1"/>
</dbReference>
<feature type="coiled-coil region" evidence="1">
    <location>
        <begin position="78"/>
        <end position="115"/>
    </location>
</feature>
<proteinExistence type="predicted"/>
<accession>A0AAD8L0H4</accession>
<evidence type="ECO:0000313" key="2">
    <source>
        <dbReference type="EMBL" id="KAK1432283.1"/>
    </source>
</evidence>